<dbReference type="PANTHER" id="PTHR32347">
    <property type="entry name" value="EFFLUX SYSTEM COMPONENT YKNX-RELATED"/>
    <property type="match status" value="1"/>
</dbReference>
<gene>
    <name evidence="5" type="ORF">EBB54_20060</name>
</gene>
<sequence length="579" mass="60828">MDRKTKRRARVLAGFLIIMSVCTVLSRAAASVLVAQVQVEKPGRGKLSYSCGGSGTVVSVREKTIFLWADQQVEWAAETGSTVKAGDCLIQFRMEHLQRAIQNKQAELAQLEIQIQQQQISARGTARVPTAERALQNLKDAKEKLQEAQEKEAKAQEEYEQFGGSAWTGLSSGRSGTISGRSDNGAEGGQTGSFGDVSGSQPGTSGGTPGGDQPGTSGGSSGSDRPGNSDDTSGSDRPGNSDDTSGSNHPGNSDDTSGGHPGGDTPGGATDGDQPGTSDDDPGAIFPDDSSNLSSREQELKAALQQAQADVEAARQAVAQAQTDYTFAQKEDSAQSTNEANAVQSAQLGAQSLNVQADTARRALEELTAYQNAGGKICAEQECTVLMSSVQTGTFTTGAEVMVTGSGGWKLKGYADAKDKEKLKAGAEAEIRLGAGKKKTVRIESIAAERAAGSGNGAGESGSSSQSLQFCWYARLPENTAAENGNAFTWNVNSSSDQEYEQLIPLTALREDSTGAYCLILSEEKNMLGRVQTARRIPVTVLEKDAQKAAVTSTLQGTDQIIVSSEKYVEEGDRVRIKE</sequence>
<comment type="subcellular location">
    <subcellularLocation>
        <location evidence="1">Cell envelope</location>
    </subcellularLocation>
</comment>
<keyword evidence="4" id="KW-0732">Signal</keyword>
<feature type="compositionally biased region" description="Low complexity" evidence="3">
    <location>
        <begin position="222"/>
        <end position="231"/>
    </location>
</feature>
<evidence type="ECO:0000313" key="5">
    <source>
        <dbReference type="EMBL" id="RRK33382.1"/>
    </source>
</evidence>
<dbReference type="PANTHER" id="PTHR32347:SF14">
    <property type="entry name" value="EFFLUX SYSTEM COMPONENT YKNX-RELATED"/>
    <property type="match status" value="1"/>
</dbReference>
<dbReference type="AlphaFoldDB" id="A0A3R8LHD7"/>
<feature type="chain" id="PRO_5038951925" description="HlyD family secretion protein" evidence="4">
    <location>
        <begin position="27"/>
        <end position="579"/>
    </location>
</feature>
<dbReference type="GO" id="GO:0030313">
    <property type="term" value="C:cell envelope"/>
    <property type="evidence" value="ECO:0007669"/>
    <property type="project" value="UniProtKB-SubCell"/>
</dbReference>
<evidence type="ECO:0000256" key="1">
    <source>
        <dbReference type="ARBA" id="ARBA00004196"/>
    </source>
</evidence>
<feature type="compositionally biased region" description="Polar residues" evidence="3">
    <location>
        <begin position="241"/>
        <end position="253"/>
    </location>
</feature>
<dbReference type="RefSeq" id="WP_125128645.1">
    <property type="nucleotide sequence ID" value="NZ_RHJS01000002.1"/>
</dbReference>
<evidence type="ECO:0008006" key="7">
    <source>
        <dbReference type="Google" id="ProtNLM"/>
    </source>
</evidence>
<feature type="compositionally biased region" description="Low complexity" evidence="3">
    <location>
        <begin position="168"/>
        <end position="182"/>
    </location>
</feature>
<dbReference type="Proteomes" id="UP000274920">
    <property type="component" value="Unassembled WGS sequence"/>
</dbReference>
<comment type="caution">
    <text evidence="5">The sequence shown here is derived from an EMBL/GenBank/DDBJ whole genome shotgun (WGS) entry which is preliminary data.</text>
</comment>
<feature type="region of interest" description="Disordered" evidence="3">
    <location>
        <begin position="142"/>
        <end position="298"/>
    </location>
</feature>
<accession>A0A3R8LHD7</accession>
<feature type="signal peptide" evidence="4">
    <location>
        <begin position="1"/>
        <end position="26"/>
    </location>
</feature>
<reference evidence="5" key="1">
    <citation type="submission" date="2018-10" db="EMBL/GenBank/DDBJ databases">
        <title>Schaedlerella arabinophila gen. nov. sp. nov., isolated from the mouse intestinal tract and comparative analysis with the genome of the closely related altered Schaedler flora strain ASF502.</title>
        <authorList>
            <person name="Miyake S."/>
            <person name="Soh M."/>
            <person name="Seedorf H."/>
        </authorList>
    </citation>
    <scope>NUCLEOTIDE SEQUENCE [LARGE SCALE GENOMIC DNA]</scope>
    <source>
        <strain evidence="5">DSM 106076</strain>
    </source>
</reference>
<evidence type="ECO:0000256" key="4">
    <source>
        <dbReference type="SAM" id="SignalP"/>
    </source>
</evidence>
<feature type="compositionally biased region" description="Basic and acidic residues" evidence="3">
    <location>
        <begin position="142"/>
        <end position="157"/>
    </location>
</feature>
<evidence type="ECO:0000313" key="6">
    <source>
        <dbReference type="Proteomes" id="UP000274920"/>
    </source>
</evidence>
<feature type="compositionally biased region" description="Gly residues" evidence="3">
    <location>
        <begin position="259"/>
        <end position="270"/>
    </location>
</feature>
<feature type="compositionally biased region" description="Gly residues" evidence="3">
    <location>
        <begin position="204"/>
        <end position="221"/>
    </location>
</feature>
<dbReference type="InterPro" id="IPR050465">
    <property type="entry name" value="UPF0194_transport"/>
</dbReference>
<proteinExistence type="predicted"/>
<protein>
    <recommendedName>
        <fullName evidence="7">HlyD family secretion protein</fullName>
    </recommendedName>
</protein>
<dbReference type="Gene3D" id="2.40.420.20">
    <property type="match status" value="1"/>
</dbReference>
<keyword evidence="6" id="KW-1185">Reference proteome</keyword>
<evidence type="ECO:0000256" key="3">
    <source>
        <dbReference type="SAM" id="MobiDB-lite"/>
    </source>
</evidence>
<organism evidence="5 6">
    <name type="scientific">Schaedlerella arabinosiphila</name>
    <dbReference type="NCBI Taxonomy" id="2044587"/>
    <lineage>
        <taxon>Bacteria</taxon>
        <taxon>Bacillati</taxon>
        <taxon>Bacillota</taxon>
        <taxon>Clostridia</taxon>
        <taxon>Lachnospirales</taxon>
        <taxon>Lachnospiraceae</taxon>
        <taxon>Schaedlerella</taxon>
    </lineage>
</organism>
<keyword evidence="2" id="KW-0175">Coiled coil</keyword>
<evidence type="ECO:0000256" key="2">
    <source>
        <dbReference type="ARBA" id="ARBA00023054"/>
    </source>
</evidence>
<dbReference type="EMBL" id="RHJS01000002">
    <property type="protein sequence ID" value="RRK33382.1"/>
    <property type="molecule type" value="Genomic_DNA"/>
</dbReference>
<name>A0A3R8LHD7_9FIRM</name>